<feature type="repeat" description="ANK" evidence="4">
    <location>
        <begin position="191"/>
        <end position="223"/>
    </location>
</feature>
<dbReference type="Pfam" id="PF12796">
    <property type="entry name" value="Ank_2"/>
    <property type="match status" value="1"/>
</dbReference>
<keyword evidence="1" id="KW-0677">Repeat</keyword>
<dbReference type="SUPFAM" id="SSF48403">
    <property type="entry name" value="Ankyrin repeat"/>
    <property type="match status" value="1"/>
</dbReference>
<evidence type="ECO:0000256" key="2">
    <source>
        <dbReference type="ARBA" id="ARBA00023043"/>
    </source>
</evidence>
<keyword evidence="8" id="KW-1185">Reference proteome</keyword>
<evidence type="ECO:0000256" key="1">
    <source>
        <dbReference type="ARBA" id="ARBA00022737"/>
    </source>
</evidence>
<sequence>METHFEAASNYLSTHDIKLSDDEKLKLYGLYKQATIGDCNTAKPNLFQFVARAKWDAWNALKGMSKDEAAESYVQRVEELHVGWSRQGEYDVEDQSNSEDDQKQGMGNAVSKLSYDDGQEGMEKGQEGFFDYVYENDIDNVRKYITVHHEDVNQRDDQGLSALHHACDRGYTEMIDLLVELDANVNIKSDEGETPMHYACMSEQLEAAKKLIKYGCDTNIKDDSGSTAFEQADSSFLKELGI</sequence>
<comment type="caution">
    <text evidence="7">The sequence shown here is derived from an EMBL/GenBank/DDBJ whole genome shotgun (WGS) entry which is preliminary data.</text>
</comment>
<evidence type="ECO:0000256" key="4">
    <source>
        <dbReference type="PROSITE-ProRule" id="PRU00023"/>
    </source>
</evidence>
<feature type="region of interest" description="Disordered" evidence="5">
    <location>
        <begin position="87"/>
        <end position="121"/>
    </location>
</feature>
<dbReference type="EMBL" id="JARTCD010000036">
    <property type="protein sequence ID" value="KAJ8656892.1"/>
    <property type="molecule type" value="Genomic_DNA"/>
</dbReference>
<dbReference type="Pfam" id="PF00887">
    <property type="entry name" value="ACBP"/>
    <property type="match status" value="1"/>
</dbReference>
<dbReference type="SMART" id="SM00248">
    <property type="entry name" value="ANK"/>
    <property type="match status" value="2"/>
</dbReference>
<evidence type="ECO:0000313" key="8">
    <source>
        <dbReference type="Proteomes" id="UP001234581"/>
    </source>
</evidence>
<feature type="repeat" description="ANK" evidence="4">
    <location>
        <begin position="158"/>
        <end position="190"/>
    </location>
</feature>
<dbReference type="PANTHER" id="PTHR24119:SF0">
    <property type="entry name" value="ACYL-COA-BINDING DOMAIN-CONTAINING PROTEIN 6"/>
    <property type="match status" value="1"/>
</dbReference>
<keyword evidence="2 4" id="KW-0040">ANK repeat</keyword>
<dbReference type="PROSITE" id="PS00880">
    <property type="entry name" value="ACB_1"/>
    <property type="match status" value="1"/>
</dbReference>
<accession>A0AAD7V0I4</accession>
<keyword evidence="3" id="KW-0446">Lipid-binding</keyword>
<reference evidence="7 8" key="1">
    <citation type="submission" date="2023-03" db="EMBL/GenBank/DDBJ databases">
        <title>Genome sequence of Lichtheimia ornata CBS 291.66.</title>
        <authorList>
            <person name="Mohabir J.T."/>
            <person name="Shea T.P."/>
            <person name="Kurbessoian T."/>
            <person name="Berby B."/>
            <person name="Fontaine J."/>
            <person name="Livny J."/>
            <person name="Gnirke A."/>
            <person name="Stajich J.E."/>
            <person name="Cuomo C.A."/>
        </authorList>
    </citation>
    <scope>NUCLEOTIDE SEQUENCE [LARGE SCALE GENOMIC DNA]</scope>
    <source>
        <strain evidence="7">CBS 291.66</strain>
    </source>
</reference>
<organism evidence="7 8">
    <name type="scientific">Lichtheimia ornata</name>
    <dbReference type="NCBI Taxonomy" id="688661"/>
    <lineage>
        <taxon>Eukaryota</taxon>
        <taxon>Fungi</taxon>
        <taxon>Fungi incertae sedis</taxon>
        <taxon>Mucoromycota</taxon>
        <taxon>Mucoromycotina</taxon>
        <taxon>Mucoromycetes</taxon>
        <taxon>Mucorales</taxon>
        <taxon>Lichtheimiaceae</taxon>
        <taxon>Lichtheimia</taxon>
    </lineage>
</organism>
<dbReference type="PROSITE" id="PS51228">
    <property type="entry name" value="ACB_2"/>
    <property type="match status" value="1"/>
</dbReference>
<dbReference type="AlphaFoldDB" id="A0AAD7V0I4"/>
<evidence type="ECO:0000256" key="5">
    <source>
        <dbReference type="SAM" id="MobiDB-lite"/>
    </source>
</evidence>
<gene>
    <name evidence="7" type="ORF">O0I10_007489</name>
</gene>
<dbReference type="InterPro" id="IPR022408">
    <property type="entry name" value="Acyl-CoA-binding_prot_CS"/>
</dbReference>
<dbReference type="InterPro" id="IPR014352">
    <property type="entry name" value="FERM/acyl-CoA-bd_prot_sf"/>
</dbReference>
<feature type="compositionally biased region" description="Acidic residues" evidence="5">
    <location>
        <begin position="90"/>
        <end position="99"/>
    </location>
</feature>
<dbReference type="GO" id="GO:0000062">
    <property type="term" value="F:fatty-acyl-CoA binding"/>
    <property type="evidence" value="ECO:0007669"/>
    <property type="project" value="InterPro"/>
</dbReference>
<dbReference type="GeneID" id="83214898"/>
<dbReference type="InterPro" id="IPR000582">
    <property type="entry name" value="Acyl-CoA-binding_protein"/>
</dbReference>
<dbReference type="RefSeq" id="XP_058341805.1">
    <property type="nucleotide sequence ID" value="XM_058487505.1"/>
</dbReference>
<dbReference type="Gene3D" id="1.25.40.20">
    <property type="entry name" value="Ankyrin repeat-containing domain"/>
    <property type="match status" value="2"/>
</dbReference>
<proteinExistence type="predicted"/>
<dbReference type="Proteomes" id="UP001234581">
    <property type="component" value="Unassembled WGS sequence"/>
</dbReference>
<evidence type="ECO:0000256" key="3">
    <source>
        <dbReference type="ARBA" id="ARBA00023121"/>
    </source>
</evidence>
<evidence type="ECO:0000313" key="7">
    <source>
        <dbReference type="EMBL" id="KAJ8656892.1"/>
    </source>
</evidence>
<name>A0AAD7V0I4_9FUNG</name>
<dbReference type="Gene3D" id="1.20.80.10">
    <property type="match status" value="1"/>
</dbReference>
<feature type="domain" description="ACB" evidence="6">
    <location>
        <begin position="1"/>
        <end position="86"/>
    </location>
</feature>
<evidence type="ECO:0000259" key="6">
    <source>
        <dbReference type="PROSITE" id="PS51228"/>
    </source>
</evidence>
<dbReference type="SUPFAM" id="SSF47027">
    <property type="entry name" value="Acyl-CoA binding protein"/>
    <property type="match status" value="1"/>
</dbReference>
<dbReference type="PANTHER" id="PTHR24119">
    <property type="entry name" value="ACYL-COA-BINDING DOMAIN-CONTAINING PROTEIN 6"/>
    <property type="match status" value="1"/>
</dbReference>
<dbReference type="PROSITE" id="PS50088">
    <property type="entry name" value="ANK_REPEAT"/>
    <property type="match status" value="2"/>
</dbReference>
<dbReference type="InterPro" id="IPR002110">
    <property type="entry name" value="Ankyrin_rpt"/>
</dbReference>
<dbReference type="PRINTS" id="PR00689">
    <property type="entry name" value="ACOABINDINGP"/>
</dbReference>
<dbReference type="PROSITE" id="PS50297">
    <property type="entry name" value="ANK_REP_REGION"/>
    <property type="match status" value="2"/>
</dbReference>
<dbReference type="InterPro" id="IPR036770">
    <property type="entry name" value="Ankyrin_rpt-contain_sf"/>
</dbReference>
<protein>
    <recommendedName>
        <fullName evidence="6">ACB domain-containing protein</fullName>
    </recommendedName>
</protein>
<dbReference type="InterPro" id="IPR035984">
    <property type="entry name" value="Acyl-CoA-binding_sf"/>
</dbReference>